<dbReference type="Pfam" id="PF00254">
    <property type="entry name" value="FKBP_C"/>
    <property type="match status" value="1"/>
</dbReference>
<comment type="function">
    <text evidence="8">Also involved in hydrogenase metallocenter assembly, probably by participating in the nickel insertion step. This function in hydrogenase biosynthesis requires chaperone activity and the presence of the metal-binding domain, but not PPIase activity.</text>
</comment>
<comment type="catalytic activity">
    <reaction evidence="1 9 10">
        <text>[protein]-peptidylproline (omega=180) = [protein]-peptidylproline (omega=0)</text>
        <dbReference type="Rhea" id="RHEA:16237"/>
        <dbReference type="Rhea" id="RHEA-COMP:10747"/>
        <dbReference type="Rhea" id="RHEA-COMP:10748"/>
        <dbReference type="ChEBI" id="CHEBI:83833"/>
        <dbReference type="ChEBI" id="CHEBI:83834"/>
        <dbReference type="EC" id="5.2.1.8"/>
    </reaction>
</comment>
<sequence length="141" mass="15405">MEKAQKGDRVRVHYTGRLQNGEVFDSSKGREPLEFEIGGGMMIAGFDKAVNGMQVGDQKTVEIPSNEAYGERREEMMINIPRAQVPADITPQVGQQLALNNGGQQVPVTVTEVTDEKVVLDANHPLAGKDLVFDIELVEIG</sequence>
<comment type="similarity">
    <text evidence="3 10">Belongs to the FKBP-type PPIase family.</text>
</comment>
<comment type="subcellular location">
    <subcellularLocation>
        <location evidence="2">Cytoplasm</location>
    </subcellularLocation>
</comment>
<dbReference type="Gene3D" id="3.10.50.40">
    <property type="match status" value="1"/>
</dbReference>
<gene>
    <name evidence="12" type="primary">slyD_2</name>
    <name evidence="12" type="ORF">ADICEAN_02508</name>
</gene>
<keyword evidence="13" id="KW-1185">Reference proteome</keyword>
<dbReference type="OrthoDB" id="9808891at2"/>
<evidence type="ECO:0000256" key="8">
    <source>
        <dbReference type="ARBA" id="ARBA00037071"/>
    </source>
</evidence>
<keyword evidence="4" id="KW-0963">Cytoplasm</keyword>
<dbReference type="GO" id="GO:0005737">
    <property type="term" value="C:cytoplasm"/>
    <property type="evidence" value="ECO:0007669"/>
    <property type="project" value="UniProtKB-SubCell"/>
</dbReference>
<reference evidence="12 13" key="1">
    <citation type="journal article" date="2013" name="Genome Announc.">
        <title>Draft Genome Sequence of Cesiribacter andamanensis Strain AMV16T, Isolated from a Soil Sample from a Mud Volcano in the Andaman Islands, India.</title>
        <authorList>
            <person name="Shivaji S."/>
            <person name="Ara S."/>
            <person name="Begum Z."/>
            <person name="Srinivas T.N."/>
            <person name="Singh A."/>
            <person name="Kumar Pinnaka A."/>
        </authorList>
    </citation>
    <scope>NUCLEOTIDE SEQUENCE [LARGE SCALE GENOMIC DNA]</scope>
    <source>
        <strain evidence="12 13">AMV16</strain>
    </source>
</reference>
<keyword evidence="7 9" id="KW-0413">Isomerase</keyword>
<evidence type="ECO:0000256" key="4">
    <source>
        <dbReference type="ARBA" id="ARBA00022490"/>
    </source>
</evidence>
<dbReference type="EMBL" id="AODQ01000061">
    <property type="protein sequence ID" value="EMR02359.1"/>
    <property type="molecule type" value="Genomic_DNA"/>
</dbReference>
<keyword evidence="5 9" id="KW-0697">Rotamase</keyword>
<dbReference type="EC" id="5.2.1.8" evidence="10"/>
<keyword evidence="6" id="KW-0143">Chaperone</keyword>
<name>M7NV76_9BACT</name>
<dbReference type="PANTHER" id="PTHR47861">
    <property type="entry name" value="FKBP-TYPE PEPTIDYL-PROLYL CIS-TRANS ISOMERASE SLYD"/>
    <property type="match status" value="1"/>
</dbReference>
<protein>
    <recommendedName>
        <fullName evidence="10">Peptidyl-prolyl cis-trans isomerase</fullName>
        <ecNumber evidence="10">5.2.1.8</ecNumber>
    </recommendedName>
</protein>
<dbReference type="InterPro" id="IPR046357">
    <property type="entry name" value="PPIase_dom_sf"/>
</dbReference>
<dbReference type="PANTHER" id="PTHR47861:SF3">
    <property type="entry name" value="FKBP-TYPE PEPTIDYL-PROLYL CIS-TRANS ISOMERASE SLYD"/>
    <property type="match status" value="1"/>
</dbReference>
<evidence type="ECO:0000256" key="1">
    <source>
        <dbReference type="ARBA" id="ARBA00000971"/>
    </source>
</evidence>
<accession>M7NV76</accession>
<evidence type="ECO:0000256" key="9">
    <source>
        <dbReference type="PROSITE-ProRule" id="PRU00277"/>
    </source>
</evidence>
<dbReference type="AlphaFoldDB" id="M7NV76"/>
<evidence type="ECO:0000256" key="5">
    <source>
        <dbReference type="ARBA" id="ARBA00023110"/>
    </source>
</evidence>
<dbReference type="PATRIC" id="fig|1279009.4.peg.2542"/>
<dbReference type="InterPro" id="IPR001179">
    <property type="entry name" value="PPIase_FKBP_dom"/>
</dbReference>
<evidence type="ECO:0000313" key="13">
    <source>
        <dbReference type="Proteomes" id="UP000011910"/>
    </source>
</evidence>
<organism evidence="12 13">
    <name type="scientific">Cesiribacter andamanensis AMV16</name>
    <dbReference type="NCBI Taxonomy" id="1279009"/>
    <lineage>
        <taxon>Bacteria</taxon>
        <taxon>Pseudomonadati</taxon>
        <taxon>Bacteroidota</taxon>
        <taxon>Cytophagia</taxon>
        <taxon>Cytophagales</taxon>
        <taxon>Cesiribacteraceae</taxon>
        <taxon>Cesiribacter</taxon>
    </lineage>
</organism>
<evidence type="ECO:0000259" key="11">
    <source>
        <dbReference type="PROSITE" id="PS50059"/>
    </source>
</evidence>
<dbReference type="STRING" id="1279009.ADICEAN_02508"/>
<dbReference type="GO" id="GO:0003755">
    <property type="term" value="F:peptidyl-prolyl cis-trans isomerase activity"/>
    <property type="evidence" value="ECO:0007669"/>
    <property type="project" value="UniProtKB-UniRule"/>
</dbReference>
<dbReference type="SUPFAM" id="SSF54534">
    <property type="entry name" value="FKBP-like"/>
    <property type="match status" value="1"/>
</dbReference>
<dbReference type="PROSITE" id="PS50059">
    <property type="entry name" value="FKBP_PPIASE"/>
    <property type="match status" value="1"/>
</dbReference>
<evidence type="ECO:0000256" key="6">
    <source>
        <dbReference type="ARBA" id="ARBA00023186"/>
    </source>
</evidence>
<dbReference type="GO" id="GO:0042026">
    <property type="term" value="P:protein refolding"/>
    <property type="evidence" value="ECO:0007669"/>
    <property type="project" value="UniProtKB-ARBA"/>
</dbReference>
<proteinExistence type="inferred from homology"/>
<dbReference type="Proteomes" id="UP000011910">
    <property type="component" value="Unassembled WGS sequence"/>
</dbReference>
<evidence type="ECO:0000256" key="2">
    <source>
        <dbReference type="ARBA" id="ARBA00004496"/>
    </source>
</evidence>
<comment type="caution">
    <text evidence="12">The sequence shown here is derived from an EMBL/GenBank/DDBJ whole genome shotgun (WGS) entry which is preliminary data.</text>
</comment>
<evidence type="ECO:0000256" key="7">
    <source>
        <dbReference type="ARBA" id="ARBA00023235"/>
    </source>
</evidence>
<dbReference type="eggNOG" id="COG1047">
    <property type="taxonomic scope" value="Bacteria"/>
</dbReference>
<evidence type="ECO:0000256" key="3">
    <source>
        <dbReference type="ARBA" id="ARBA00006577"/>
    </source>
</evidence>
<evidence type="ECO:0000256" key="10">
    <source>
        <dbReference type="RuleBase" id="RU003915"/>
    </source>
</evidence>
<evidence type="ECO:0000313" key="12">
    <source>
        <dbReference type="EMBL" id="EMR02359.1"/>
    </source>
</evidence>
<feature type="domain" description="PPIase FKBP-type" evidence="11">
    <location>
        <begin position="7"/>
        <end position="90"/>
    </location>
</feature>
<dbReference type="RefSeq" id="WP_009195898.1">
    <property type="nucleotide sequence ID" value="NZ_AODQ01000061.1"/>
</dbReference>